<reference evidence="7 8" key="1">
    <citation type="submission" date="2024-01" db="EMBL/GenBank/DDBJ databases">
        <title>The genomes of 5 underutilized Papilionoideae crops provide insights into root nodulation and disease resistanc.</title>
        <authorList>
            <person name="Jiang F."/>
        </authorList>
    </citation>
    <scope>NUCLEOTIDE SEQUENCE [LARGE SCALE GENOMIC DNA]</scope>
    <source>
        <strain evidence="7">DUOXIRENSHENG_FW03</strain>
        <tissue evidence="7">Leaves</tissue>
    </source>
</reference>
<feature type="domain" description="Leucine-rich repeat-containing N-terminal plant-type" evidence="6">
    <location>
        <begin position="25"/>
        <end position="62"/>
    </location>
</feature>
<dbReference type="Pfam" id="PF08263">
    <property type="entry name" value="LRRNT_2"/>
    <property type="match status" value="1"/>
</dbReference>
<dbReference type="InterPro" id="IPR013210">
    <property type="entry name" value="LRR_N_plant-typ"/>
</dbReference>
<comment type="caution">
    <text evidence="7">The sequence shown here is derived from an EMBL/GenBank/DDBJ whole genome shotgun (WGS) entry which is preliminary data.</text>
</comment>
<evidence type="ECO:0000256" key="4">
    <source>
        <dbReference type="ARBA" id="ARBA00038043"/>
    </source>
</evidence>
<feature type="signal peptide" evidence="5">
    <location>
        <begin position="1"/>
        <end position="20"/>
    </location>
</feature>
<dbReference type="AlphaFoldDB" id="A0AAN9STP0"/>
<dbReference type="SUPFAM" id="SSF52058">
    <property type="entry name" value="L domain-like"/>
    <property type="match status" value="1"/>
</dbReference>
<sequence length="334" mass="37083">MSHLRILLVLLVLVFTPALSELCNPEDKQILLRIKKELGNPSNLSSWLPTTDCCGNWVGVSCATHTQPNRVNVLDLSDLHLRKPYLIPPSITDLPYLQYLYITNSDNIVGTLPPTFTKLTHLRRLHIRFTNVSGHIPDFLSQMKSLEYILLSNSKFSGTLPTWLPSLPKLTGISIEGNRISGAIPDSFGSFSKVFKTMTLTGNRLTGKIPATLGKLDLEIVDLSDNMLEGDASMLFGSKKHTQLIHLTNNKFSFDFGKVGLSKTLKIIEVSNNRLYGTLPKGLLSLNDLRWLNVSHNNLCGEIPQGGGLKYLHESSYAHNKCLCGSPLPSCKRF</sequence>
<dbReference type="Pfam" id="PF00560">
    <property type="entry name" value="LRR_1"/>
    <property type="match status" value="3"/>
</dbReference>
<evidence type="ECO:0000313" key="7">
    <source>
        <dbReference type="EMBL" id="KAK7400234.1"/>
    </source>
</evidence>
<dbReference type="EMBL" id="JAYMYS010000003">
    <property type="protein sequence ID" value="KAK7400234.1"/>
    <property type="molecule type" value="Genomic_DNA"/>
</dbReference>
<evidence type="ECO:0000256" key="5">
    <source>
        <dbReference type="SAM" id="SignalP"/>
    </source>
</evidence>
<dbReference type="Gene3D" id="3.80.10.10">
    <property type="entry name" value="Ribonuclease Inhibitor"/>
    <property type="match status" value="1"/>
</dbReference>
<evidence type="ECO:0000313" key="8">
    <source>
        <dbReference type="Proteomes" id="UP001386955"/>
    </source>
</evidence>
<evidence type="ECO:0000256" key="2">
    <source>
        <dbReference type="ARBA" id="ARBA00022614"/>
    </source>
</evidence>
<keyword evidence="2" id="KW-0433">Leucine-rich repeat</keyword>
<evidence type="ECO:0000256" key="1">
    <source>
        <dbReference type="ARBA" id="ARBA00004196"/>
    </source>
</evidence>
<dbReference type="InterPro" id="IPR051848">
    <property type="entry name" value="PGIP"/>
</dbReference>
<dbReference type="PANTHER" id="PTHR48059:SF24">
    <property type="entry name" value="POLYGALACTURONASE INHIBITOR"/>
    <property type="match status" value="1"/>
</dbReference>
<protein>
    <recommendedName>
        <fullName evidence="6">Leucine-rich repeat-containing N-terminal plant-type domain-containing protein</fullName>
    </recommendedName>
</protein>
<proteinExistence type="inferred from homology"/>
<organism evidence="7 8">
    <name type="scientific">Psophocarpus tetragonolobus</name>
    <name type="common">Winged bean</name>
    <name type="synonym">Dolichos tetragonolobus</name>
    <dbReference type="NCBI Taxonomy" id="3891"/>
    <lineage>
        <taxon>Eukaryota</taxon>
        <taxon>Viridiplantae</taxon>
        <taxon>Streptophyta</taxon>
        <taxon>Embryophyta</taxon>
        <taxon>Tracheophyta</taxon>
        <taxon>Spermatophyta</taxon>
        <taxon>Magnoliopsida</taxon>
        <taxon>eudicotyledons</taxon>
        <taxon>Gunneridae</taxon>
        <taxon>Pentapetalae</taxon>
        <taxon>rosids</taxon>
        <taxon>fabids</taxon>
        <taxon>Fabales</taxon>
        <taxon>Fabaceae</taxon>
        <taxon>Papilionoideae</taxon>
        <taxon>50 kb inversion clade</taxon>
        <taxon>NPAAA clade</taxon>
        <taxon>indigoferoid/millettioid clade</taxon>
        <taxon>Phaseoleae</taxon>
        <taxon>Psophocarpus</taxon>
    </lineage>
</organism>
<comment type="similarity">
    <text evidence="4">Belongs to the polygalacturonase-inhibiting protein family.</text>
</comment>
<dbReference type="InterPro" id="IPR032675">
    <property type="entry name" value="LRR_dom_sf"/>
</dbReference>
<keyword evidence="8" id="KW-1185">Reference proteome</keyword>
<evidence type="ECO:0000259" key="6">
    <source>
        <dbReference type="Pfam" id="PF08263"/>
    </source>
</evidence>
<dbReference type="InterPro" id="IPR001611">
    <property type="entry name" value="Leu-rich_rpt"/>
</dbReference>
<feature type="chain" id="PRO_5042930486" description="Leucine-rich repeat-containing N-terminal plant-type domain-containing protein" evidence="5">
    <location>
        <begin position="21"/>
        <end position="334"/>
    </location>
</feature>
<gene>
    <name evidence="7" type="ORF">VNO78_11435</name>
</gene>
<comment type="subcellular location">
    <subcellularLocation>
        <location evidence="1">Cell envelope</location>
    </subcellularLocation>
</comment>
<dbReference type="Proteomes" id="UP001386955">
    <property type="component" value="Unassembled WGS sequence"/>
</dbReference>
<name>A0AAN9STP0_PSOTE</name>
<keyword evidence="5" id="KW-0732">Signal</keyword>
<dbReference type="PANTHER" id="PTHR48059">
    <property type="entry name" value="POLYGALACTURONASE INHIBITOR 1"/>
    <property type="match status" value="1"/>
</dbReference>
<accession>A0AAN9STP0</accession>
<evidence type="ECO:0000256" key="3">
    <source>
        <dbReference type="ARBA" id="ARBA00022737"/>
    </source>
</evidence>
<keyword evidence="3" id="KW-0677">Repeat</keyword>